<dbReference type="AlphaFoldDB" id="A0A1R3HUW0"/>
<sequence length="388" mass="43554">MEHRVVLISVGIAIALFHAFVIYVCASKVLRRIKKIIKSRTDGRVTTTTTPISLLEVKVTLPMKVIYRDTTIAKKSDPPEMAQIPKTRLGEGTLGTLFKVVLDCGTIVTIRKIRAGLIKDTGNFELWTSFFGRIKDDLLLPIHFSFWYGGEAFILYEYLIMGSLEELLHGNDGIQFTPLKWEIRKQIALCAAKAVNSLHSRVTMNGQALVCGVIKASNILIRTDFSACLSSYETPFLVPPEMIIKRNPGRVAPELKKHSRIFTQKSDVYSFGILLLELMTGERPSVTNLRDYVREKKKEEGINSICDKRMGEAKENMVGMIGIALLCLSRNPQDRPSMDKAEHTRIGQVLASAPICHNLSSLKWLKLKNNGMEGTTSETSKWRLELNS</sequence>
<dbReference type="GO" id="GO:0005524">
    <property type="term" value="F:ATP binding"/>
    <property type="evidence" value="ECO:0007669"/>
    <property type="project" value="InterPro"/>
</dbReference>
<dbReference type="InterPro" id="IPR000719">
    <property type="entry name" value="Prot_kinase_dom"/>
</dbReference>
<proteinExistence type="predicted"/>
<evidence type="ECO:0000259" key="2">
    <source>
        <dbReference type="PROSITE" id="PS50011"/>
    </source>
</evidence>
<dbReference type="PANTHER" id="PTHR48007">
    <property type="entry name" value="LEUCINE-RICH REPEAT RECEPTOR-LIKE PROTEIN KINASE PXC1"/>
    <property type="match status" value="1"/>
</dbReference>
<organism evidence="3 4">
    <name type="scientific">Corchorus capsularis</name>
    <name type="common">Jute</name>
    <dbReference type="NCBI Taxonomy" id="210143"/>
    <lineage>
        <taxon>Eukaryota</taxon>
        <taxon>Viridiplantae</taxon>
        <taxon>Streptophyta</taxon>
        <taxon>Embryophyta</taxon>
        <taxon>Tracheophyta</taxon>
        <taxon>Spermatophyta</taxon>
        <taxon>Magnoliopsida</taxon>
        <taxon>eudicotyledons</taxon>
        <taxon>Gunneridae</taxon>
        <taxon>Pentapetalae</taxon>
        <taxon>rosids</taxon>
        <taxon>malvids</taxon>
        <taxon>Malvales</taxon>
        <taxon>Malvaceae</taxon>
        <taxon>Grewioideae</taxon>
        <taxon>Apeibeae</taxon>
        <taxon>Corchorus</taxon>
    </lineage>
</organism>
<dbReference type="Proteomes" id="UP000188268">
    <property type="component" value="Unassembled WGS sequence"/>
</dbReference>
<evidence type="ECO:0000313" key="3">
    <source>
        <dbReference type="EMBL" id="OMO74175.1"/>
    </source>
</evidence>
<reference evidence="3 4" key="1">
    <citation type="submission" date="2013-09" db="EMBL/GenBank/DDBJ databases">
        <title>Corchorus capsularis genome sequencing.</title>
        <authorList>
            <person name="Alam M."/>
            <person name="Haque M.S."/>
            <person name="Islam M.S."/>
            <person name="Emdad E.M."/>
            <person name="Islam M.M."/>
            <person name="Ahmed B."/>
            <person name="Halim A."/>
            <person name="Hossen Q.M.M."/>
            <person name="Hossain M.Z."/>
            <person name="Ahmed R."/>
            <person name="Khan M.M."/>
            <person name="Islam R."/>
            <person name="Rashid M.M."/>
            <person name="Khan S.A."/>
            <person name="Rahman M.S."/>
            <person name="Alam M."/>
        </authorList>
    </citation>
    <scope>NUCLEOTIDE SEQUENCE [LARGE SCALE GENOMIC DNA]</scope>
    <source>
        <strain evidence="4">cv. CVL-1</strain>
        <tissue evidence="3">Whole seedling</tissue>
    </source>
</reference>
<dbReference type="InterPro" id="IPR046959">
    <property type="entry name" value="PRK1-6/SRF4-like"/>
</dbReference>
<dbReference type="EMBL" id="AWWV01011133">
    <property type="protein sequence ID" value="OMO74175.1"/>
    <property type="molecule type" value="Genomic_DNA"/>
</dbReference>
<dbReference type="Pfam" id="PF07714">
    <property type="entry name" value="PK_Tyr_Ser-Thr"/>
    <property type="match status" value="1"/>
</dbReference>
<protein>
    <recommendedName>
        <fullName evidence="2">Protein kinase domain-containing protein</fullName>
    </recommendedName>
</protein>
<evidence type="ECO:0000313" key="4">
    <source>
        <dbReference type="Proteomes" id="UP000188268"/>
    </source>
</evidence>
<dbReference type="InterPro" id="IPR001245">
    <property type="entry name" value="Ser-Thr/Tyr_kinase_cat_dom"/>
</dbReference>
<dbReference type="OrthoDB" id="1923909at2759"/>
<comment type="caution">
    <text evidence="3">The sequence shown here is derived from an EMBL/GenBank/DDBJ whole genome shotgun (WGS) entry which is preliminary data.</text>
</comment>
<dbReference type="Gene3D" id="1.10.510.10">
    <property type="entry name" value="Transferase(Phosphotransferase) domain 1"/>
    <property type="match status" value="1"/>
</dbReference>
<keyword evidence="4" id="KW-1185">Reference proteome</keyword>
<gene>
    <name evidence="3" type="ORF">CCACVL1_16911</name>
</gene>
<dbReference type="PROSITE" id="PS50011">
    <property type="entry name" value="PROTEIN_KINASE_DOM"/>
    <property type="match status" value="1"/>
</dbReference>
<dbReference type="OMA" id="YMCLGSL"/>
<dbReference type="GO" id="GO:0004672">
    <property type="term" value="F:protein kinase activity"/>
    <property type="evidence" value="ECO:0007669"/>
    <property type="project" value="InterPro"/>
</dbReference>
<keyword evidence="1" id="KW-1133">Transmembrane helix</keyword>
<feature type="domain" description="Protein kinase" evidence="2">
    <location>
        <begin position="83"/>
        <end position="346"/>
    </location>
</feature>
<keyword evidence="1" id="KW-0472">Membrane</keyword>
<evidence type="ECO:0000256" key="1">
    <source>
        <dbReference type="SAM" id="Phobius"/>
    </source>
</evidence>
<accession>A0A1R3HUW0</accession>
<dbReference type="Gramene" id="OMO74175">
    <property type="protein sequence ID" value="OMO74175"/>
    <property type="gene ID" value="CCACVL1_16911"/>
</dbReference>
<keyword evidence="1" id="KW-0812">Transmembrane</keyword>
<feature type="transmembrane region" description="Helical" evidence="1">
    <location>
        <begin position="6"/>
        <end position="30"/>
    </location>
</feature>
<name>A0A1R3HUW0_COCAP</name>
<dbReference type="InterPro" id="IPR011009">
    <property type="entry name" value="Kinase-like_dom_sf"/>
</dbReference>
<dbReference type="PANTHER" id="PTHR48007:SF23">
    <property type="entry name" value="PROTEIN KINASE DOMAIN-CONTAINING PROTEIN"/>
    <property type="match status" value="1"/>
</dbReference>
<dbReference type="SUPFAM" id="SSF56112">
    <property type="entry name" value="Protein kinase-like (PK-like)"/>
    <property type="match status" value="1"/>
</dbReference>